<feature type="domain" description="tRNA pseudouridylate synthase B C-terminal" evidence="7">
    <location>
        <begin position="184"/>
        <end position="230"/>
    </location>
</feature>
<protein>
    <recommendedName>
        <fullName evidence="5">tRNA pseudouridine synthase B</fullName>
        <ecNumber evidence="5">5.4.99.25</ecNumber>
    </recommendedName>
    <alternativeName>
        <fullName evidence="5">tRNA pseudouridine(55) synthase</fullName>
        <shortName evidence="5">Psi55 synthase</shortName>
    </alternativeName>
    <alternativeName>
        <fullName evidence="5">tRNA pseudouridylate synthase</fullName>
    </alternativeName>
    <alternativeName>
        <fullName evidence="5">tRNA-uridine isomerase</fullName>
    </alternativeName>
</protein>
<dbReference type="STRING" id="673862.BABL1_gene_849"/>
<dbReference type="Gene3D" id="3.30.2350.10">
    <property type="entry name" value="Pseudouridine synthase"/>
    <property type="match status" value="1"/>
</dbReference>
<dbReference type="GO" id="GO:0003723">
    <property type="term" value="F:RNA binding"/>
    <property type="evidence" value="ECO:0007669"/>
    <property type="project" value="InterPro"/>
</dbReference>
<dbReference type="GO" id="GO:0160148">
    <property type="term" value="F:tRNA pseudouridine(55) synthase activity"/>
    <property type="evidence" value="ECO:0007669"/>
    <property type="project" value="UniProtKB-EC"/>
</dbReference>
<dbReference type="Proteomes" id="UP000018769">
    <property type="component" value="Chromosome I"/>
</dbReference>
<evidence type="ECO:0000256" key="1">
    <source>
        <dbReference type="ARBA" id="ARBA00000385"/>
    </source>
</evidence>
<dbReference type="GO" id="GO:1990481">
    <property type="term" value="P:mRNA pseudouridine synthesis"/>
    <property type="evidence" value="ECO:0007669"/>
    <property type="project" value="TreeGrafter"/>
</dbReference>
<evidence type="ECO:0000256" key="2">
    <source>
        <dbReference type="ARBA" id="ARBA00005642"/>
    </source>
</evidence>
<accession>V6DF02</accession>
<evidence type="ECO:0000313" key="8">
    <source>
        <dbReference type="EMBL" id="CDK30155.1"/>
    </source>
</evidence>
<dbReference type="InterPro" id="IPR002501">
    <property type="entry name" value="PsdUridine_synth_N"/>
</dbReference>
<dbReference type="Pfam" id="PF16198">
    <property type="entry name" value="TruB_C_2"/>
    <property type="match status" value="1"/>
</dbReference>
<dbReference type="SUPFAM" id="SSF55120">
    <property type="entry name" value="Pseudouridine synthase"/>
    <property type="match status" value="1"/>
</dbReference>
<dbReference type="RefSeq" id="WP_023790953.1">
    <property type="nucleotide sequence ID" value="NC_023003.1"/>
</dbReference>
<dbReference type="InterPro" id="IPR032819">
    <property type="entry name" value="TruB_C"/>
</dbReference>
<dbReference type="NCBIfam" id="TIGR00431">
    <property type="entry name" value="TruB"/>
    <property type="match status" value="1"/>
</dbReference>
<name>V6DF02_9BACT</name>
<sequence>MSNLSGFILINKPKDITSFQVIRYLKKFLPKNTKIGHAGTLDPFATGLMIIAISREYTKKISMFLNSDKEYIATAQLGILTDTLDLTGSIIKECDHAITQDSIQNSIEELKDNYVQIPPIYSALKYQGKALYKLARNKKLSEQDLNKISQNKKREVKIYSIDILEFNDPYLKIKTQVSHGTYIRSLVNDIAQMAGTVATTQELMRTKIDNYSLDQALELEKIKDAEMIEKNLLKI</sequence>
<dbReference type="GO" id="GO:0031119">
    <property type="term" value="P:tRNA pseudouridine synthesis"/>
    <property type="evidence" value="ECO:0007669"/>
    <property type="project" value="UniProtKB-UniRule"/>
</dbReference>
<gene>
    <name evidence="5 8" type="primary">truB</name>
    <name evidence="8" type="ORF">BABL1_gene_849</name>
</gene>
<keyword evidence="9" id="KW-1185">Reference proteome</keyword>
<evidence type="ECO:0000313" key="9">
    <source>
        <dbReference type="Proteomes" id="UP000018769"/>
    </source>
</evidence>
<dbReference type="PANTHER" id="PTHR13767">
    <property type="entry name" value="TRNA-PSEUDOURIDINE SYNTHASE"/>
    <property type="match status" value="1"/>
</dbReference>
<comment type="similarity">
    <text evidence="2 5">Belongs to the pseudouridine synthase TruB family. Type 1 subfamily.</text>
</comment>
<dbReference type="AlphaFoldDB" id="V6DF02"/>
<comment type="function">
    <text evidence="5">Responsible for synthesis of pseudouridine from uracil-55 in the psi GC loop of transfer RNAs.</text>
</comment>
<keyword evidence="3 5" id="KW-0819">tRNA processing</keyword>
<dbReference type="KEGG" id="dpb:BABL1_gene_849"/>
<dbReference type="Pfam" id="PF01509">
    <property type="entry name" value="TruB_N"/>
    <property type="match status" value="1"/>
</dbReference>
<dbReference type="EC" id="5.4.99.25" evidence="5"/>
<dbReference type="EMBL" id="HG793133">
    <property type="protein sequence ID" value="CDK30155.1"/>
    <property type="molecule type" value="Genomic_DNA"/>
</dbReference>
<dbReference type="InterPro" id="IPR020103">
    <property type="entry name" value="PsdUridine_synth_cat_dom_sf"/>
</dbReference>
<evidence type="ECO:0000259" key="6">
    <source>
        <dbReference type="Pfam" id="PF01509"/>
    </source>
</evidence>
<dbReference type="PATRIC" id="fig|673862.3.peg.41"/>
<organism evidence="8 9">
    <name type="scientific">Candidatus Babela massiliensis</name>
    <dbReference type="NCBI Taxonomy" id="673862"/>
    <lineage>
        <taxon>Bacteria</taxon>
        <taxon>Candidatus Babelota</taxon>
        <taxon>Candidatus Babeliae</taxon>
        <taxon>Candidatus Babeliales</taxon>
        <taxon>Candidatus Babeliaceae</taxon>
        <taxon>Candidatus Babela</taxon>
    </lineage>
</organism>
<evidence type="ECO:0000256" key="4">
    <source>
        <dbReference type="ARBA" id="ARBA00023235"/>
    </source>
</evidence>
<proteinExistence type="inferred from homology"/>
<dbReference type="OrthoDB" id="9802309at2"/>
<dbReference type="HOGENOM" id="CLU_032087_2_0_7"/>
<evidence type="ECO:0000259" key="7">
    <source>
        <dbReference type="Pfam" id="PF16198"/>
    </source>
</evidence>
<dbReference type="InterPro" id="IPR014780">
    <property type="entry name" value="tRNA_psdUridine_synth_TruB"/>
</dbReference>
<feature type="domain" description="Pseudouridine synthase II N-terminal" evidence="6">
    <location>
        <begin position="31"/>
        <end position="183"/>
    </location>
</feature>
<dbReference type="HAMAP" id="MF_01080">
    <property type="entry name" value="TruB_bact"/>
    <property type="match status" value="1"/>
</dbReference>
<evidence type="ECO:0000256" key="3">
    <source>
        <dbReference type="ARBA" id="ARBA00022694"/>
    </source>
</evidence>
<feature type="active site" description="Nucleophile" evidence="5">
    <location>
        <position position="42"/>
    </location>
</feature>
<keyword evidence="4 5" id="KW-0413">Isomerase</keyword>
<dbReference type="PANTHER" id="PTHR13767:SF2">
    <property type="entry name" value="PSEUDOURIDYLATE SYNTHASE TRUB1"/>
    <property type="match status" value="1"/>
</dbReference>
<evidence type="ECO:0000256" key="5">
    <source>
        <dbReference type="HAMAP-Rule" id="MF_01080"/>
    </source>
</evidence>
<comment type="catalytic activity">
    <reaction evidence="1 5">
        <text>uridine(55) in tRNA = pseudouridine(55) in tRNA</text>
        <dbReference type="Rhea" id="RHEA:42532"/>
        <dbReference type="Rhea" id="RHEA-COMP:10101"/>
        <dbReference type="Rhea" id="RHEA-COMP:10102"/>
        <dbReference type="ChEBI" id="CHEBI:65314"/>
        <dbReference type="ChEBI" id="CHEBI:65315"/>
        <dbReference type="EC" id="5.4.99.25"/>
    </reaction>
</comment>
<reference evidence="8 9" key="1">
    <citation type="journal article" date="2015" name="Biol. Direct">
        <title>Babela massiliensis, a representative of a widespread bacterial phylum with unusual adaptations to parasitism in amoebae.</title>
        <authorList>
            <person name="Pagnier I."/>
            <person name="Yutin N."/>
            <person name="Croce O."/>
            <person name="Makarova K.S."/>
            <person name="Wolf Y.I."/>
            <person name="Benamar S."/>
            <person name="Raoult D."/>
            <person name="Koonin E.V."/>
            <person name="La Scola B."/>
        </authorList>
    </citation>
    <scope>NUCLEOTIDE SEQUENCE [LARGE SCALE GENOMIC DNA]</scope>
    <source>
        <strain evidence="9">BABL1</strain>
    </source>
</reference>
<dbReference type="eggNOG" id="COG0130">
    <property type="taxonomic scope" value="Bacteria"/>
</dbReference>